<dbReference type="GO" id="GO:0051707">
    <property type="term" value="P:response to other organism"/>
    <property type="evidence" value="ECO:0007669"/>
    <property type="project" value="UniProtKB-ARBA"/>
</dbReference>
<dbReference type="SMART" id="SM00220">
    <property type="entry name" value="S_TKc"/>
    <property type="match status" value="1"/>
</dbReference>
<dbReference type="AlphaFoldDB" id="A0A8T2T396"/>
<dbReference type="InterPro" id="IPR001245">
    <property type="entry name" value="Ser-Thr/Tyr_kinase_cat_dom"/>
</dbReference>
<dbReference type="SUPFAM" id="SSF49899">
    <property type="entry name" value="Concanavalin A-like lectins/glucanases"/>
    <property type="match status" value="1"/>
</dbReference>
<dbReference type="Gene3D" id="1.10.510.10">
    <property type="entry name" value="Transferase(Phosphotransferase) domain 1"/>
    <property type="match status" value="1"/>
</dbReference>
<comment type="similarity">
    <text evidence="2">In the N-terminal section; belongs to the leguminous lectin family.</text>
</comment>
<evidence type="ECO:0000256" key="3">
    <source>
        <dbReference type="ARBA" id="ARBA00010217"/>
    </source>
</evidence>
<dbReference type="InterPro" id="IPR019825">
    <property type="entry name" value="Lectin_legB_Mn/Ca_BS"/>
</dbReference>
<keyword evidence="8 20" id="KW-0812">Transmembrane</keyword>
<dbReference type="InterPro" id="IPR011009">
    <property type="entry name" value="Kinase-like_dom_sf"/>
</dbReference>
<comment type="catalytic activity">
    <reaction evidence="18">
        <text>L-seryl-[protein] + ATP = O-phospho-L-seryl-[protein] + ADP + H(+)</text>
        <dbReference type="Rhea" id="RHEA:17989"/>
        <dbReference type="Rhea" id="RHEA-COMP:9863"/>
        <dbReference type="Rhea" id="RHEA-COMP:11604"/>
        <dbReference type="ChEBI" id="CHEBI:15378"/>
        <dbReference type="ChEBI" id="CHEBI:29999"/>
        <dbReference type="ChEBI" id="CHEBI:30616"/>
        <dbReference type="ChEBI" id="CHEBI:83421"/>
        <dbReference type="ChEBI" id="CHEBI:456216"/>
        <dbReference type="EC" id="2.7.11.1"/>
    </reaction>
</comment>
<sequence length="706" mass="77942">MLHHWRIVRPEGMNRKIHSFLRIIFFVLPLLVLNVSRVVVCQSQNTSFSYNGFDSAEARAQITCYHSASFQGNNLLLTEIGAVQASGRCLYNKPIQLLDPETRTPLSFSTQFIFLIRPSTNSDLADGIAFVIAPTLGGVNGSNQGFIGIFNNETNAKASTRTIAVEFDTYKNPEHEDMDDNHVGIDVNDIVSYAAVSSAYRTSSSPIIRSATDGYTVSMKNAVVHAWIDFDASSNQLNVSVSRDLGVKPTYPLISNSSLNLTDLLNENMYVGFSASTGPLPTVLYYVYAWSFSSNGRLAANVSMVSENSNNSTNKLGVIIGVILGSLGFVLTLVISLYVFHRRKSRKPNRYFSQDQWEWALQDHVPQEFSYRELAKATNNFSEKNRLGSGGFGEVFKGTIAHSGVSIAVKKISSESKQGAKEFVSEVTTIGRLRHRNLAPLLGWSQEKGLLLVYELMPHGSLDQVLFSHPEQLSWDQRLNILSGVAAALLYLHEENEQKIVHRDIKASNVMLDSQMNARLGDFGLARLYGHDAAPNTTNVAGTWGYMAPESFFTRKATEQTDVFSFGALIIEVVTGRRINSMVGEESCSLVEWLWNLQSRNALSEAIDLSLLKTSQDSSDMIQIVLQLGILCCFPDPKVRPFIRRVVQILNGDSQLPTMPSAESWSSFLFSAFSYLSDDTTSSALTSNAKSASLDVKAFVDLGGAR</sequence>
<accession>A0A8T2T396</accession>
<feature type="binding site" evidence="19">
    <location>
        <position position="411"/>
    </location>
    <ligand>
        <name>ATP</name>
        <dbReference type="ChEBI" id="CHEBI:30616"/>
    </ligand>
</feature>
<dbReference type="InterPro" id="IPR013320">
    <property type="entry name" value="ConA-like_dom_sf"/>
</dbReference>
<feature type="transmembrane region" description="Helical" evidence="20">
    <location>
        <begin position="316"/>
        <end position="340"/>
    </location>
</feature>
<feature type="domain" description="Protein kinase" evidence="21">
    <location>
        <begin position="381"/>
        <end position="659"/>
    </location>
</feature>
<proteinExistence type="inferred from homology"/>
<dbReference type="GO" id="GO:0004674">
    <property type="term" value="F:protein serine/threonine kinase activity"/>
    <property type="evidence" value="ECO:0007669"/>
    <property type="project" value="UniProtKB-KW"/>
</dbReference>
<dbReference type="Pfam" id="PF00139">
    <property type="entry name" value="Lectin_legB"/>
    <property type="match status" value="1"/>
</dbReference>
<evidence type="ECO:0000256" key="4">
    <source>
        <dbReference type="ARBA" id="ARBA00012513"/>
    </source>
</evidence>
<dbReference type="FunFam" id="3.30.200.20:FF:000162">
    <property type="entry name" value="Adenine nucleotide alpha hydrolase-like domain kinase"/>
    <property type="match status" value="1"/>
</dbReference>
<gene>
    <name evidence="22" type="ORF">KP509_16G074300</name>
</gene>
<evidence type="ECO:0000256" key="12">
    <source>
        <dbReference type="ARBA" id="ARBA00022777"/>
    </source>
</evidence>
<evidence type="ECO:0000256" key="16">
    <source>
        <dbReference type="ARBA" id="ARBA00023180"/>
    </source>
</evidence>
<dbReference type="GO" id="GO:0005524">
    <property type="term" value="F:ATP binding"/>
    <property type="evidence" value="ECO:0007669"/>
    <property type="project" value="UniProtKB-UniRule"/>
</dbReference>
<evidence type="ECO:0000256" key="2">
    <source>
        <dbReference type="ARBA" id="ARBA00008536"/>
    </source>
</evidence>
<evidence type="ECO:0000256" key="17">
    <source>
        <dbReference type="ARBA" id="ARBA00047899"/>
    </source>
</evidence>
<evidence type="ECO:0000256" key="13">
    <source>
        <dbReference type="ARBA" id="ARBA00022840"/>
    </source>
</evidence>
<organism evidence="22 23">
    <name type="scientific">Ceratopteris richardii</name>
    <name type="common">Triangle waterfern</name>
    <dbReference type="NCBI Taxonomy" id="49495"/>
    <lineage>
        <taxon>Eukaryota</taxon>
        <taxon>Viridiplantae</taxon>
        <taxon>Streptophyta</taxon>
        <taxon>Embryophyta</taxon>
        <taxon>Tracheophyta</taxon>
        <taxon>Polypodiopsida</taxon>
        <taxon>Polypodiidae</taxon>
        <taxon>Polypodiales</taxon>
        <taxon>Pteridineae</taxon>
        <taxon>Pteridaceae</taxon>
        <taxon>Parkerioideae</taxon>
        <taxon>Ceratopteris</taxon>
    </lineage>
</organism>
<evidence type="ECO:0000256" key="8">
    <source>
        <dbReference type="ARBA" id="ARBA00022692"/>
    </source>
</evidence>
<keyword evidence="11 19" id="KW-0547">Nucleotide-binding</keyword>
<dbReference type="PROSITE" id="PS00307">
    <property type="entry name" value="LECTIN_LEGUME_BETA"/>
    <property type="match status" value="1"/>
</dbReference>
<keyword evidence="6" id="KW-0723">Serine/threonine-protein kinase</keyword>
<comment type="subcellular location">
    <subcellularLocation>
        <location evidence="1">Cell membrane</location>
        <topology evidence="1">Single-pass type I membrane protein</topology>
    </subcellularLocation>
</comment>
<dbReference type="InterPro" id="IPR050528">
    <property type="entry name" value="L-type_Lectin-RKs"/>
</dbReference>
<evidence type="ECO:0000256" key="1">
    <source>
        <dbReference type="ARBA" id="ARBA00004251"/>
    </source>
</evidence>
<evidence type="ECO:0000256" key="15">
    <source>
        <dbReference type="ARBA" id="ARBA00023136"/>
    </source>
</evidence>
<dbReference type="SUPFAM" id="SSF56112">
    <property type="entry name" value="Protein kinase-like (PK-like)"/>
    <property type="match status" value="1"/>
</dbReference>
<keyword evidence="23" id="KW-1185">Reference proteome</keyword>
<evidence type="ECO:0000256" key="10">
    <source>
        <dbReference type="ARBA" id="ARBA00022734"/>
    </source>
</evidence>
<dbReference type="PROSITE" id="PS50011">
    <property type="entry name" value="PROTEIN_KINASE_DOM"/>
    <property type="match status" value="1"/>
</dbReference>
<keyword evidence="10" id="KW-0430">Lectin</keyword>
<dbReference type="InterPro" id="IPR008271">
    <property type="entry name" value="Ser/Thr_kinase_AS"/>
</dbReference>
<dbReference type="EMBL" id="CM035421">
    <property type="protein sequence ID" value="KAH7388403.1"/>
    <property type="molecule type" value="Genomic_DNA"/>
</dbReference>
<keyword evidence="7" id="KW-0808">Transferase</keyword>
<dbReference type="InterPro" id="IPR017441">
    <property type="entry name" value="Protein_kinase_ATP_BS"/>
</dbReference>
<dbReference type="InterPro" id="IPR000719">
    <property type="entry name" value="Prot_kinase_dom"/>
</dbReference>
<evidence type="ECO:0000256" key="11">
    <source>
        <dbReference type="ARBA" id="ARBA00022741"/>
    </source>
</evidence>
<evidence type="ECO:0000256" key="6">
    <source>
        <dbReference type="ARBA" id="ARBA00022527"/>
    </source>
</evidence>
<evidence type="ECO:0000256" key="7">
    <source>
        <dbReference type="ARBA" id="ARBA00022679"/>
    </source>
</evidence>
<evidence type="ECO:0000256" key="20">
    <source>
        <dbReference type="SAM" id="Phobius"/>
    </source>
</evidence>
<dbReference type="GO" id="GO:0006952">
    <property type="term" value="P:defense response"/>
    <property type="evidence" value="ECO:0007669"/>
    <property type="project" value="UniProtKB-ARBA"/>
</dbReference>
<dbReference type="OrthoDB" id="346907at2759"/>
<dbReference type="OMA" id="EEWEIAC"/>
<evidence type="ECO:0000313" key="22">
    <source>
        <dbReference type="EMBL" id="KAH7388403.1"/>
    </source>
</evidence>
<dbReference type="PROSITE" id="PS00108">
    <property type="entry name" value="PROTEIN_KINASE_ST"/>
    <property type="match status" value="1"/>
</dbReference>
<protein>
    <recommendedName>
        <fullName evidence="4">non-specific serine/threonine protein kinase</fullName>
        <ecNumber evidence="4">2.7.11.1</ecNumber>
    </recommendedName>
</protein>
<comment type="caution">
    <text evidence="22">The sequence shown here is derived from an EMBL/GenBank/DDBJ whole genome shotgun (WGS) entry which is preliminary data.</text>
</comment>
<evidence type="ECO:0000256" key="5">
    <source>
        <dbReference type="ARBA" id="ARBA00022475"/>
    </source>
</evidence>
<evidence type="ECO:0000256" key="14">
    <source>
        <dbReference type="ARBA" id="ARBA00022989"/>
    </source>
</evidence>
<dbReference type="GO" id="GO:0005886">
    <property type="term" value="C:plasma membrane"/>
    <property type="evidence" value="ECO:0007669"/>
    <property type="project" value="UniProtKB-SubCell"/>
</dbReference>
<keyword evidence="13 19" id="KW-0067">ATP-binding</keyword>
<reference evidence="22" key="1">
    <citation type="submission" date="2021-08" db="EMBL/GenBank/DDBJ databases">
        <title>WGS assembly of Ceratopteris richardii.</title>
        <authorList>
            <person name="Marchant D.B."/>
            <person name="Chen G."/>
            <person name="Jenkins J."/>
            <person name="Shu S."/>
            <person name="Leebens-Mack J."/>
            <person name="Grimwood J."/>
            <person name="Schmutz J."/>
            <person name="Soltis P."/>
            <person name="Soltis D."/>
            <person name="Chen Z.-H."/>
        </authorList>
    </citation>
    <scope>NUCLEOTIDE SEQUENCE</scope>
    <source>
        <strain evidence="22">Whitten #5841</strain>
        <tissue evidence="22">Leaf</tissue>
    </source>
</reference>
<keyword evidence="12" id="KW-0418">Kinase</keyword>
<dbReference type="InterPro" id="IPR001220">
    <property type="entry name" value="Legume_lectin_dom"/>
</dbReference>
<comment type="catalytic activity">
    <reaction evidence="17">
        <text>L-threonyl-[protein] + ATP = O-phospho-L-threonyl-[protein] + ADP + H(+)</text>
        <dbReference type="Rhea" id="RHEA:46608"/>
        <dbReference type="Rhea" id="RHEA-COMP:11060"/>
        <dbReference type="Rhea" id="RHEA-COMP:11605"/>
        <dbReference type="ChEBI" id="CHEBI:15378"/>
        <dbReference type="ChEBI" id="CHEBI:30013"/>
        <dbReference type="ChEBI" id="CHEBI:30616"/>
        <dbReference type="ChEBI" id="CHEBI:61977"/>
        <dbReference type="ChEBI" id="CHEBI:456216"/>
        <dbReference type="EC" id="2.7.11.1"/>
    </reaction>
</comment>
<evidence type="ECO:0000256" key="9">
    <source>
        <dbReference type="ARBA" id="ARBA00022729"/>
    </source>
</evidence>
<name>A0A8T2T396_CERRI</name>
<dbReference type="Gene3D" id="2.60.120.200">
    <property type="match status" value="1"/>
</dbReference>
<keyword evidence="5" id="KW-1003">Cell membrane</keyword>
<comment type="similarity">
    <text evidence="3">In the C-terminal section; belongs to the protein kinase superfamily. Ser/Thr protein kinase family.</text>
</comment>
<dbReference type="PANTHER" id="PTHR27007">
    <property type="match status" value="1"/>
</dbReference>
<evidence type="ECO:0000256" key="18">
    <source>
        <dbReference type="ARBA" id="ARBA00048679"/>
    </source>
</evidence>
<dbReference type="EC" id="2.7.11.1" evidence="4"/>
<dbReference type="CDD" id="cd06899">
    <property type="entry name" value="lectin_legume_LecRK_Arcelin_ConA"/>
    <property type="match status" value="1"/>
</dbReference>
<dbReference type="Gene3D" id="3.30.200.20">
    <property type="entry name" value="Phosphorylase Kinase, domain 1"/>
    <property type="match status" value="1"/>
</dbReference>
<dbReference type="Pfam" id="PF07714">
    <property type="entry name" value="PK_Tyr_Ser-Thr"/>
    <property type="match status" value="1"/>
</dbReference>
<keyword evidence="9" id="KW-0732">Signal</keyword>
<feature type="transmembrane region" description="Helical" evidence="20">
    <location>
        <begin position="20"/>
        <end position="40"/>
    </location>
</feature>
<dbReference type="PROSITE" id="PS00107">
    <property type="entry name" value="PROTEIN_KINASE_ATP"/>
    <property type="match status" value="1"/>
</dbReference>
<evidence type="ECO:0000259" key="21">
    <source>
        <dbReference type="PROSITE" id="PS50011"/>
    </source>
</evidence>
<evidence type="ECO:0000256" key="19">
    <source>
        <dbReference type="PROSITE-ProRule" id="PRU10141"/>
    </source>
</evidence>
<keyword evidence="16" id="KW-0325">Glycoprotein</keyword>
<dbReference type="FunFam" id="1.10.510.10:FF:000108">
    <property type="entry name" value="L-type lectin-domain containing receptor kinase S.4"/>
    <property type="match status" value="1"/>
</dbReference>
<keyword evidence="14 20" id="KW-1133">Transmembrane helix</keyword>
<dbReference type="GO" id="GO:0030246">
    <property type="term" value="F:carbohydrate binding"/>
    <property type="evidence" value="ECO:0007669"/>
    <property type="project" value="UniProtKB-KW"/>
</dbReference>
<dbReference type="Proteomes" id="UP000825935">
    <property type="component" value="Chromosome 16"/>
</dbReference>
<evidence type="ECO:0000313" key="23">
    <source>
        <dbReference type="Proteomes" id="UP000825935"/>
    </source>
</evidence>
<keyword evidence="15 20" id="KW-0472">Membrane</keyword>